<evidence type="ECO:0000256" key="4">
    <source>
        <dbReference type="PROSITE-ProRule" id="PRU00176"/>
    </source>
</evidence>
<evidence type="ECO:0000256" key="2">
    <source>
        <dbReference type="ARBA" id="ARBA00022728"/>
    </source>
</evidence>
<evidence type="ECO:0000256" key="1">
    <source>
        <dbReference type="ARBA" id="ARBA00022664"/>
    </source>
</evidence>
<dbReference type="InterPro" id="IPR000504">
    <property type="entry name" value="RRM_dom"/>
</dbReference>
<dbReference type="PANTHER" id="PTHR23147">
    <property type="entry name" value="SERINE/ARGININE RICH SPLICING FACTOR"/>
    <property type="match status" value="1"/>
</dbReference>
<gene>
    <name evidence="7" type="ORF">COLO4_04044</name>
</gene>
<keyword evidence="3" id="KW-0508">mRNA splicing</keyword>
<protein>
    <recommendedName>
        <fullName evidence="6">RRM domain-containing protein</fullName>
    </recommendedName>
</protein>
<evidence type="ECO:0000256" key="3">
    <source>
        <dbReference type="ARBA" id="ARBA00023187"/>
    </source>
</evidence>
<keyword evidence="1" id="KW-0507">mRNA processing</keyword>
<feature type="region of interest" description="Disordered" evidence="5">
    <location>
        <begin position="1"/>
        <end position="26"/>
    </location>
</feature>
<dbReference type="SUPFAM" id="SSF54928">
    <property type="entry name" value="RNA-binding domain, RBD"/>
    <property type="match status" value="1"/>
</dbReference>
<organism evidence="7 8">
    <name type="scientific">Corchorus olitorius</name>
    <dbReference type="NCBI Taxonomy" id="93759"/>
    <lineage>
        <taxon>Eukaryota</taxon>
        <taxon>Viridiplantae</taxon>
        <taxon>Streptophyta</taxon>
        <taxon>Embryophyta</taxon>
        <taxon>Tracheophyta</taxon>
        <taxon>Spermatophyta</taxon>
        <taxon>Magnoliopsida</taxon>
        <taxon>eudicotyledons</taxon>
        <taxon>Gunneridae</taxon>
        <taxon>Pentapetalae</taxon>
        <taxon>rosids</taxon>
        <taxon>malvids</taxon>
        <taxon>Malvales</taxon>
        <taxon>Malvaceae</taxon>
        <taxon>Grewioideae</taxon>
        <taxon>Apeibeae</taxon>
        <taxon>Corchorus</taxon>
    </lineage>
</organism>
<dbReference type="GO" id="GO:0008380">
    <property type="term" value="P:RNA splicing"/>
    <property type="evidence" value="ECO:0007669"/>
    <property type="project" value="UniProtKB-KW"/>
</dbReference>
<dbReference type="GO" id="GO:0003723">
    <property type="term" value="F:RNA binding"/>
    <property type="evidence" value="ECO:0007669"/>
    <property type="project" value="UniProtKB-UniRule"/>
</dbReference>
<keyword evidence="4" id="KW-0694">RNA-binding</keyword>
<dbReference type="PROSITE" id="PS50102">
    <property type="entry name" value="RRM"/>
    <property type="match status" value="1"/>
</dbReference>
<accession>A0A1R3KVL6</accession>
<name>A0A1R3KVL6_9ROSI</name>
<evidence type="ECO:0000313" key="8">
    <source>
        <dbReference type="Proteomes" id="UP000187203"/>
    </source>
</evidence>
<dbReference type="SMART" id="SM00360">
    <property type="entry name" value="RRM"/>
    <property type="match status" value="1"/>
</dbReference>
<reference evidence="8" key="1">
    <citation type="submission" date="2013-09" db="EMBL/GenBank/DDBJ databases">
        <title>Corchorus olitorius genome sequencing.</title>
        <authorList>
            <person name="Alam M."/>
            <person name="Haque M.S."/>
            <person name="Islam M.S."/>
            <person name="Emdad E.M."/>
            <person name="Islam M.M."/>
            <person name="Ahmed B."/>
            <person name="Halim A."/>
            <person name="Hossen Q.M.M."/>
            <person name="Hossain M.Z."/>
            <person name="Ahmed R."/>
            <person name="Khan M.M."/>
            <person name="Islam R."/>
            <person name="Rashid M.M."/>
            <person name="Khan S.A."/>
            <person name="Rahman M.S."/>
            <person name="Alam M."/>
            <person name="Yahiya A.S."/>
            <person name="Khan M.S."/>
            <person name="Azam M.S."/>
            <person name="Haque T."/>
            <person name="Lashkar M.Z.H."/>
            <person name="Akhand A.I."/>
            <person name="Morshed G."/>
            <person name="Roy S."/>
            <person name="Uddin K.S."/>
            <person name="Rabeya T."/>
            <person name="Hossain A.S."/>
            <person name="Chowdhury A."/>
            <person name="Snigdha A.R."/>
            <person name="Mortoza M.S."/>
            <person name="Matin S.A."/>
            <person name="Hoque S.M.E."/>
            <person name="Islam M.K."/>
            <person name="Roy D.K."/>
            <person name="Haider R."/>
            <person name="Moosa M.M."/>
            <person name="Elias S.M."/>
            <person name="Hasan A.M."/>
            <person name="Jahan S."/>
            <person name="Shafiuddin M."/>
            <person name="Mahmood N."/>
            <person name="Shommy N.S."/>
        </authorList>
    </citation>
    <scope>NUCLEOTIDE SEQUENCE [LARGE SCALE GENOMIC DNA]</scope>
    <source>
        <strain evidence="8">cv. O-4</strain>
    </source>
</reference>
<dbReference type="Pfam" id="PF00076">
    <property type="entry name" value="RRM_1"/>
    <property type="match status" value="1"/>
</dbReference>
<dbReference type="CDD" id="cd00590">
    <property type="entry name" value="RRM_SF"/>
    <property type="match status" value="1"/>
</dbReference>
<dbReference type="STRING" id="93759.A0A1R3KVL6"/>
<evidence type="ECO:0000313" key="7">
    <source>
        <dbReference type="EMBL" id="OMP11088.1"/>
    </source>
</evidence>
<keyword evidence="2" id="KW-0747">Spliceosome</keyword>
<dbReference type="GO" id="GO:0005681">
    <property type="term" value="C:spliceosomal complex"/>
    <property type="evidence" value="ECO:0007669"/>
    <property type="project" value="UniProtKB-KW"/>
</dbReference>
<evidence type="ECO:0000256" key="5">
    <source>
        <dbReference type="SAM" id="MobiDB-lite"/>
    </source>
</evidence>
<dbReference type="InterPro" id="IPR012677">
    <property type="entry name" value="Nucleotide-bd_a/b_plait_sf"/>
</dbReference>
<dbReference type="InterPro" id="IPR050907">
    <property type="entry name" value="SRSF"/>
</dbReference>
<dbReference type="EMBL" id="AWUE01010944">
    <property type="protein sequence ID" value="OMP11088.1"/>
    <property type="molecule type" value="Genomic_DNA"/>
</dbReference>
<dbReference type="InterPro" id="IPR035979">
    <property type="entry name" value="RBD_domain_sf"/>
</dbReference>
<keyword evidence="8" id="KW-1185">Reference proteome</keyword>
<comment type="caution">
    <text evidence="7">The sequence shown here is derived from an EMBL/GenBank/DDBJ whole genome shotgun (WGS) entry which is preliminary data.</text>
</comment>
<dbReference type="AlphaFoldDB" id="A0A1R3KVL6"/>
<dbReference type="GO" id="GO:0006397">
    <property type="term" value="P:mRNA processing"/>
    <property type="evidence" value="ECO:0007669"/>
    <property type="project" value="UniProtKB-KW"/>
</dbReference>
<sequence length="248" mass="28080">MRGRDMRGRNYGSFGRGRGRGSSFSGRSLSQNVFSQRLHSHNQDWRSSFFSVHVNILSLNTTISDLWKKFSAFGRVADVFLSNRGRQDYVGNYTFAFVRFRLEAEMNNAIIRGDGTFMDGRRIRVSRALLHQASFPKSNIGSHYPISNWGDLRQNIDSIVSDKKKGFAERGTPVFNFDAKVSNTAQNKSNPKRSGDNQGLVENCPEVFTLFPKIPKEDMTWIERSVVGFLSSFISHQSVQSNCDSVKS</sequence>
<dbReference type="Proteomes" id="UP000187203">
    <property type="component" value="Unassembled WGS sequence"/>
</dbReference>
<evidence type="ECO:0000259" key="6">
    <source>
        <dbReference type="PROSITE" id="PS50102"/>
    </source>
</evidence>
<feature type="domain" description="RRM" evidence="6">
    <location>
        <begin position="50"/>
        <end position="130"/>
    </location>
</feature>
<proteinExistence type="predicted"/>
<dbReference type="Gene3D" id="3.30.70.330">
    <property type="match status" value="1"/>
</dbReference>